<evidence type="ECO:0000313" key="2">
    <source>
        <dbReference type="EMBL" id="KAF3456426.1"/>
    </source>
</evidence>
<feature type="compositionally biased region" description="Low complexity" evidence="1">
    <location>
        <begin position="44"/>
        <end position="55"/>
    </location>
</feature>
<reference evidence="2" key="1">
    <citation type="submission" date="2020-03" db="EMBL/GenBank/DDBJ databases">
        <title>A high-quality chromosome-level genome assembly of a woody plant with both climbing and erect habits, Rhamnella rubrinervis.</title>
        <authorList>
            <person name="Lu Z."/>
            <person name="Yang Y."/>
            <person name="Zhu X."/>
            <person name="Sun Y."/>
        </authorList>
    </citation>
    <scope>NUCLEOTIDE SEQUENCE</scope>
    <source>
        <strain evidence="2">BYM</strain>
        <tissue evidence="2">Leaf</tissue>
    </source>
</reference>
<sequence>MLIKHPKFRRSGVGTALMEPGNDIRGYVVDTRMRTMMIFPCPSPSSSVSSSTRQVTDSDSHGDPSSFASFKYGRSGFNDMTNAMEG</sequence>
<evidence type="ECO:0000313" key="3">
    <source>
        <dbReference type="Proteomes" id="UP000796880"/>
    </source>
</evidence>
<proteinExistence type="predicted"/>
<keyword evidence="3" id="KW-1185">Reference proteome</keyword>
<organism evidence="2 3">
    <name type="scientific">Rhamnella rubrinervis</name>
    <dbReference type="NCBI Taxonomy" id="2594499"/>
    <lineage>
        <taxon>Eukaryota</taxon>
        <taxon>Viridiplantae</taxon>
        <taxon>Streptophyta</taxon>
        <taxon>Embryophyta</taxon>
        <taxon>Tracheophyta</taxon>
        <taxon>Spermatophyta</taxon>
        <taxon>Magnoliopsida</taxon>
        <taxon>eudicotyledons</taxon>
        <taxon>Gunneridae</taxon>
        <taxon>Pentapetalae</taxon>
        <taxon>rosids</taxon>
        <taxon>fabids</taxon>
        <taxon>Rosales</taxon>
        <taxon>Rhamnaceae</taxon>
        <taxon>rhamnoid group</taxon>
        <taxon>Rhamneae</taxon>
        <taxon>Rhamnella</taxon>
    </lineage>
</organism>
<dbReference type="EMBL" id="VOIH02000001">
    <property type="protein sequence ID" value="KAF3456426.1"/>
    <property type="molecule type" value="Genomic_DNA"/>
</dbReference>
<feature type="region of interest" description="Disordered" evidence="1">
    <location>
        <begin position="40"/>
        <end position="68"/>
    </location>
</feature>
<comment type="caution">
    <text evidence="2">The sequence shown here is derived from an EMBL/GenBank/DDBJ whole genome shotgun (WGS) entry which is preliminary data.</text>
</comment>
<accession>A0A8K0MRQ8</accession>
<dbReference type="AlphaFoldDB" id="A0A8K0MRQ8"/>
<gene>
    <name evidence="2" type="ORF">FNV43_RR01076</name>
</gene>
<protein>
    <submittedName>
        <fullName evidence="2">Uncharacterized protein</fullName>
    </submittedName>
</protein>
<dbReference type="Proteomes" id="UP000796880">
    <property type="component" value="Unassembled WGS sequence"/>
</dbReference>
<name>A0A8K0MRQ8_9ROSA</name>
<evidence type="ECO:0000256" key="1">
    <source>
        <dbReference type="SAM" id="MobiDB-lite"/>
    </source>
</evidence>